<protein>
    <submittedName>
        <fullName evidence="3">Uncharacterized protein</fullName>
    </submittedName>
</protein>
<keyword evidence="2" id="KW-1133">Transmembrane helix</keyword>
<dbReference type="InterPro" id="IPR057221">
    <property type="entry name" value="DUF7899"/>
</dbReference>
<dbReference type="InterPro" id="IPR015943">
    <property type="entry name" value="WD40/YVTN_repeat-like_dom_sf"/>
</dbReference>
<keyword evidence="2" id="KW-0472">Membrane</keyword>
<sequence>MADSESAAPGAGGSAGAASAASAAVPLVPLVALVALVPLVALVASGRVRVACCEDAAACWEEGELLEMESAELLTNPRRRRVNALFRTNGGDDPHLMRRIQRRQLSHAGASHFSKFAPRDKLRNMQLASELDTFDDECVKPRAPFAQRRSKVVEIVSHGSLMLALTLTGVCAAFDVRSGKRLCFLNVSDTEIIRSLFLNRANQSVVTVSVFQDDNYSSLKCRSTPLEYIRRQRPQDGFELFESEWLKWPGFVEFDDTNGKVLTFSARDRTFKVWDLTNYSLLYEIRDSRIQEIKISLGIMLLVFTRSPGYVPLQIVDIETGEVLKDFHHLLKRSRKIDFMEQFNEKLLVKQENENLQIIDVRTGDIVEVARSKFLTPSAFIFLYQSHMFLTFRNGQVTVWNFKGELVTTFDDHRLWYQDTNTNNIYITGNQELIISYCKQQECSHGSINISSIAKGKCFAKITCSHDDNRHRLALEDVTSLFYNEDRNEIYTGNRNGLVHVWSN</sequence>
<comment type="caution">
    <text evidence="3">The sequence shown here is derived from an EMBL/GenBank/DDBJ whole genome shotgun (WGS) entry which is preliminary data.</text>
</comment>
<dbReference type="OrthoDB" id="336008at2759"/>
<gene>
    <name evidence="3" type="ORF">FVE85_3338</name>
</gene>
<evidence type="ECO:0000313" key="3">
    <source>
        <dbReference type="EMBL" id="KAA8495097.1"/>
    </source>
</evidence>
<dbReference type="Gene3D" id="2.130.10.10">
    <property type="entry name" value="YVTN repeat-like/Quinoprotein amine dehydrogenase"/>
    <property type="match status" value="2"/>
</dbReference>
<keyword evidence="2" id="KW-0812">Transmembrane</keyword>
<accession>A0A5J4YXA6</accession>
<evidence type="ECO:0000256" key="2">
    <source>
        <dbReference type="SAM" id="Phobius"/>
    </source>
</evidence>
<organism evidence="3 4">
    <name type="scientific">Porphyridium purpureum</name>
    <name type="common">Red alga</name>
    <name type="synonym">Porphyridium cruentum</name>
    <dbReference type="NCBI Taxonomy" id="35688"/>
    <lineage>
        <taxon>Eukaryota</taxon>
        <taxon>Rhodophyta</taxon>
        <taxon>Bangiophyceae</taxon>
        <taxon>Porphyridiales</taxon>
        <taxon>Porphyridiaceae</taxon>
        <taxon>Porphyridium</taxon>
    </lineage>
</organism>
<dbReference type="AlphaFoldDB" id="A0A5J4YXA6"/>
<reference evidence="4" key="1">
    <citation type="journal article" date="2019" name="Nat. Commun.">
        <title>Expansion of phycobilisome linker gene families in mesophilic red algae.</title>
        <authorList>
            <person name="Lee J."/>
            <person name="Kim D."/>
            <person name="Bhattacharya D."/>
            <person name="Yoon H.S."/>
        </authorList>
    </citation>
    <scope>NUCLEOTIDE SEQUENCE [LARGE SCALE GENOMIC DNA]</scope>
    <source>
        <strain evidence="4">CCMP 1328</strain>
    </source>
</reference>
<dbReference type="PANTHER" id="PTHR31789">
    <property type="entry name" value="OS05G0482600 PROTEIN"/>
    <property type="match status" value="1"/>
</dbReference>
<dbReference type="PROSITE" id="PS50082">
    <property type="entry name" value="WD_REPEATS_2"/>
    <property type="match status" value="1"/>
</dbReference>
<dbReference type="Pfam" id="PF25463">
    <property type="entry name" value="DUF7899"/>
    <property type="match status" value="1"/>
</dbReference>
<feature type="repeat" description="WD" evidence="1">
    <location>
        <begin position="478"/>
        <end position="504"/>
    </location>
</feature>
<evidence type="ECO:0000256" key="1">
    <source>
        <dbReference type="PROSITE-ProRule" id="PRU00221"/>
    </source>
</evidence>
<keyword evidence="1" id="KW-0853">WD repeat</keyword>
<keyword evidence="4" id="KW-1185">Reference proteome</keyword>
<dbReference type="SUPFAM" id="SSF69322">
    <property type="entry name" value="Tricorn protease domain 2"/>
    <property type="match status" value="1"/>
</dbReference>
<feature type="transmembrane region" description="Helical" evidence="2">
    <location>
        <begin position="155"/>
        <end position="176"/>
    </location>
</feature>
<dbReference type="PANTHER" id="PTHR31789:SF1">
    <property type="entry name" value="OS05G0482600 PROTEIN"/>
    <property type="match status" value="1"/>
</dbReference>
<dbReference type="InterPro" id="IPR001680">
    <property type="entry name" value="WD40_rpt"/>
</dbReference>
<proteinExistence type="predicted"/>
<dbReference type="OMA" id="FPMENEC"/>
<name>A0A5J4YXA6_PORPP</name>
<dbReference type="Proteomes" id="UP000324585">
    <property type="component" value="Unassembled WGS sequence"/>
</dbReference>
<evidence type="ECO:0000313" key="4">
    <source>
        <dbReference type="Proteomes" id="UP000324585"/>
    </source>
</evidence>
<dbReference type="EMBL" id="VRMN01000004">
    <property type="protein sequence ID" value="KAA8495097.1"/>
    <property type="molecule type" value="Genomic_DNA"/>
</dbReference>
<feature type="transmembrane region" description="Helical" evidence="2">
    <location>
        <begin position="20"/>
        <end position="44"/>
    </location>
</feature>